<keyword evidence="9" id="KW-1185">Reference proteome</keyword>
<dbReference type="SUPFAM" id="SSF103473">
    <property type="entry name" value="MFS general substrate transporter"/>
    <property type="match status" value="1"/>
</dbReference>
<evidence type="ECO:0000256" key="5">
    <source>
        <dbReference type="ARBA" id="ARBA00023136"/>
    </source>
</evidence>
<dbReference type="PROSITE" id="PS50850">
    <property type="entry name" value="MFS"/>
    <property type="match status" value="1"/>
</dbReference>
<dbReference type="Pfam" id="PF07690">
    <property type="entry name" value="MFS_1"/>
    <property type="match status" value="1"/>
</dbReference>
<evidence type="ECO:0000256" key="4">
    <source>
        <dbReference type="ARBA" id="ARBA00022989"/>
    </source>
</evidence>
<gene>
    <name evidence="8" type="ORF">SUTH_00456</name>
</gene>
<dbReference type="InterPro" id="IPR011701">
    <property type="entry name" value="MFS"/>
</dbReference>
<keyword evidence="5 6" id="KW-0472">Membrane</keyword>
<proteinExistence type="predicted"/>
<feature type="transmembrane region" description="Helical" evidence="6">
    <location>
        <begin position="17"/>
        <end position="36"/>
    </location>
</feature>
<evidence type="ECO:0000313" key="8">
    <source>
        <dbReference type="EMBL" id="BAO28270.1"/>
    </source>
</evidence>
<protein>
    <submittedName>
        <fullName evidence="8">Major facilitator superfamily MFS_1</fullName>
    </submittedName>
</protein>
<dbReference type="GO" id="GO:0005886">
    <property type="term" value="C:plasma membrane"/>
    <property type="evidence" value="ECO:0007669"/>
    <property type="project" value="UniProtKB-SubCell"/>
</dbReference>
<reference evidence="8 9" key="1">
    <citation type="journal article" date="2014" name="Syst. Appl. Microbiol.">
        <title>Complete genomes of freshwater sulfur oxidizers Sulfuricella denitrificans skB26 and Sulfuritalea hydrogenivorans sk43H: genetic insights into the sulfur oxidation pathway of betaproteobacteria.</title>
        <authorList>
            <person name="Watanabe T."/>
            <person name="Kojima H."/>
            <person name="Fukui M."/>
        </authorList>
    </citation>
    <scope>NUCLEOTIDE SEQUENCE [LARGE SCALE GENOMIC DNA]</scope>
    <source>
        <strain evidence="8">DSM22779</strain>
    </source>
</reference>
<dbReference type="GO" id="GO:0022857">
    <property type="term" value="F:transmembrane transporter activity"/>
    <property type="evidence" value="ECO:0007669"/>
    <property type="project" value="InterPro"/>
</dbReference>
<feature type="transmembrane region" description="Helical" evidence="6">
    <location>
        <begin position="170"/>
        <end position="189"/>
    </location>
</feature>
<dbReference type="PANTHER" id="PTHR43124:SF3">
    <property type="entry name" value="CHLORAMPHENICOL EFFLUX PUMP RV0191"/>
    <property type="match status" value="1"/>
</dbReference>
<evidence type="ECO:0000256" key="6">
    <source>
        <dbReference type="SAM" id="Phobius"/>
    </source>
</evidence>
<dbReference type="EMBL" id="AP012547">
    <property type="protein sequence ID" value="BAO28270.1"/>
    <property type="molecule type" value="Genomic_DNA"/>
</dbReference>
<evidence type="ECO:0000313" key="9">
    <source>
        <dbReference type="Proteomes" id="UP000031637"/>
    </source>
</evidence>
<feature type="transmembrane region" description="Helical" evidence="6">
    <location>
        <begin position="315"/>
        <end position="339"/>
    </location>
</feature>
<accession>W0SBZ0</accession>
<feature type="domain" description="Major facilitator superfamily (MFS) profile" evidence="7">
    <location>
        <begin position="18"/>
        <end position="411"/>
    </location>
</feature>
<dbReference type="InterPro" id="IPR050189">
    <property type="entry name" value="MFS_Efflux_Transporters"/>
</dbReference>
<keyword evidence="3 6" id="KW-0812">Transmembrane</keyword>
<dbReference type="Proteomes" id="UP000031637">
    <property type="component" value="Chromosome"/>
</dbReference>
<feature type="transmembrane region" description="Helical" evidence="6">
    <location>
        <begin position="228"/>
        <end position="250"/>
    </location>
</feature>
<evidence type="ECO:0000256" key="3">
    <source>
        <dbReference type="ARBA" id="ARBA00022692"/>
    </source>
</evidence>
<dbReference type="HOGENOM" id="CLU_001265_61_5_4"/>
<sequence>MNHPPSPEPLDPGRERILLVTLAGIQFAHILDFMIMMPLGPILMRELGVGTHEFGLLVSSYTFSAAFTGLLAAMFVDRFERKRLLLTMFGLFAVATLACGLAPGYWTLLAARGTAGAFGGVLGSMVQTMVGDLIPFERRGRASGTIMSAFSLSTVAGVPLSLYLANHFGWRFPFFFIAALSCAFLLLGWKMLPALRGHLPGATVSETERAHPLSAMIAVLRDANHLRALLFMALIMFSGFSVIPYITIYVTANVGIRQEDIPLIYLVGGCATFFTSRLVGRLADAHGKIRVYRWMALCSMVPLLIQTHLGPVPLWLMIVCSTAFFIFVPGRMVPAMAVVTSAVQPRLRGTFLSMNGAVQQLASGGASWLGGAMISADAAGRIVGYDRVGYLAIAATLMAMVFVGQIHMHTGVPAAGRKA</sequence>
<comment type="subcellular location">
    <subcellularLocation>
        <location evidence="1">Cell membrane</location>
        <topology evidence="1">Multi-pass membrane protein</topology>
    </subcellularLocation>
</comment>
<dbReference type="InterPro" id="IPR036259">
    <property type="entry name" value="MFS_trans_sf"/>
</dbReference>
<dbReference type="InterPro" id="IPR020846">
    <property type="entry name" value="MFS_dom"/>
</dbReference>
<feature type="transmembrane region" description="Helical" evidence="6">
    <location>
        <begin position="56"/>
        <end position="76"/>
    </location>
</feature>
<keyword evidence="4 6" id="KW-1133">Transmembrane helix</keyword>
<feature type="transmembrane region" description="Helical" evidence="6">
    <location>
        <begin position="88"/>
        <end position="108"/>
    </location>
</feature>
<dbReference type="STRING" id="1223802.SUTH_00456"/>
<evidence type="ECO:0000259" key="7">
    <source>
        <dbReference type="PROSITE" id="PS50850"/>
    </source>
</evidence>
<dbReference type="RefSeq" id="WP_041096774.1">
    <property type="nucleotide sequence ID" value="NZ_AP012547.1"/>
</dbReference>
<feature type="transmembrane region" description="Helical" evidence="6">
    <location>
        <begin position="146"/>
        <end position="164"/>
    </location>
</feature>
<evidence type="ECO:0000256" key="2">
    <source>
        <dbReference type="ARBA" id="ARBA00022475"/>
    </source>
</evidence>
<dbReference type="CDD" id="cd17324">
    <property type="entry name" value="MFS_NepI_like"/>
    <property type="match status" value="1"/>
</dbReference>
<name>W0SBZ0_9PROT</name>
<evidence type="ECO:0000256" key="1">
    <source>
        <dbReference type="ARBA" id="ARBA00004651"/>
    </source>
</evidence>
<feature type="transmembrane region" description="Helical" evidence="6">
    <location>
        <begin position="262"/>
        <end position="279"/>
    </location>
</feature>
<organism evidence="8 9">
    <name type="scientific">Sulfuritalea hydrogenivorans sk43H</name>
    <dbReference type="NCBI Taxonomy" id="1223802"/>
    <lineage>
        <taxon>Bacteria</taxon>
        <taxon>Pseudomonadati</taxon>
        <taxon>Pseudomonadota</taxon>
        <taxon>Betaproteobacteria</taxon>
        <taxon>Nitrosomonadales</taxon>
        <taxon>Sterolibacteriaceae</taxon>
        <taxon>Sulfuritalea</taxon>
    </lineage>
</organism>
<dbReference type="KEGG" id="shd:SUTH_00456"/>
<feature type="transmembrane region" description="Helical" evidence="6">
    <location>
        <begin position="388"/>
        <end position="408"/>
    </location>
</feature>
<dbReference type="AlphaFoldDB" id="W0SBZ0"/>
<dbReference type="PANTHER" id="PTHR43124">
    <property type="entry name" value="PURINE EFFLUX PUMP PBUE"/>
    <property type="match status" value="1"/>
</dbReference>
<dbReference type="Gene3D" id="1.20.1250.20">
    <property type="entry name" value="MFS general substrate transporter like domains"/>
    <property type="match status" value="1"/>
</dbReference>
<dbReference type="OrthoDB" id="9812221at2"/>
<keyword evidence="2" id="KW-1003">Cell membrane</keyword>